<evidence type="ECO:0000313" key="6">
    <source>
        <dbReference type="Proteomes" id="UP000605848"/>
    </source>
</evidence>
<dbReference type="InterPro" id="IPR001451">
    <property type="entry name" value="Hexapep"/>
</dbReference>
<reference evidence="5" key="1">
    <citation type="submission" date="2021-01" db="EMBL/GenBank/DDBJ databases">
        <title>Microvirga sp.</title>
        <authorList>
            <person name="Kim M.K."/>
        </authorList>
    </citation>
    <scope>NUCLEOTIDE SEQUENCE</scope>
    <source>
        <strain evidence="5">5420S-16</strain>
    </source>
</reference>
<dbReference type="InterPro" id="IPR018357">
    <property type="entry name" value="Hexapep_transf_CS"/>
</dbReference>
<evidence type="ECO:0000256" key="2">
    <source>
        <dbReference type="ARBA" id="ARBA00022679"/>
    </source>
</evidence>
<dbReference type="InterPro" id="IPR011004">
    <property type="entry name" value="Trimer_LpxA-like_sf"/>
</dbReference>
<keyword evidence="2" id="KW-0808">Transferase</keyword>
<evidence type="ECO:0000313" key="5">
    <source>
        <dbReference type="EMBL" id="MBL0406308.1"/>
    </source>
</evidence>
<dbReference type="SUPFAM" id="SSF51161">
    <property type="entry name" value="Trimeric LpxA-like enzymes"/>
    <property type="match status" value="1"/>
</dbReference>
<dbReference type="Pfam" id="PF00132">
    <property type="entry name" value="Hexapep"/>
    <property type="match status" value="1"/>
</dbReference>
<evidence type="ECO:0000256" key="4">
    <source>
        <dbReference type="ARBA" id="ARBA00023315"/>
    </source>
</evidence>
<dbReference type="EMBL" id="JAEQMY010000038">
    <property type="protein sequence ID" value="MBL0406308.1"/>
    <property type="molecule type" value="Genomic_DNA"/>
</dbReference>
<organism evidence="5 6">
    <name type="scientific">Microvirga aerilata</name>
    <dbReference type="NCBI Taxonomy" id="670292"/>
    <lineage>
        <taxon>Bacteria</taxon>
        <taxon>Pseudomonadati</taxon>
        <taxon>Pseudomonadota</taxon>
        <taxon>Alphaproteobacteria</taxon>
        <taxon>Hyphomicrobiales</taxon>
        <taxon>Methylobacteriaceae</taxon>
        <taxon>Microvirga</taxon>
    </lineage>
</organism>
<comment type="caution">
    <text evidence="5">The sequence shown here is derived from an EMBL/GenBank/DDBJ whole genome shotgun (WGS) entry which is preliminary data.</text>
</comment>
<dbReference type="InterPro" id="IPR050179">
    <property type="entry name" value="Trans_hexapeptide_repeat"/>
</dbReference>
<dbReference type="CDD" id="cd03349">
    <property type="entry name" value="LbH_XAT"/>
    <property type="match status" value="1"/>
</dbReference>
<dbReference type="PANTHER" id="PTHR43300:SF11">
    <property type="entry name" value="ACETYLTRANSFERASE RV3034C-RELATED"/>
    <property type="match status" value="1"/>
</dbReference>
<comment type="similarity">
    <text evidence="1">Belongs to the transferase hexapeptide repeat family.</text>
</comment>
<dbReference type="Proteomes" id="UP000605848">
    <property type="component" value="Unassembled WGS sequence"/>
</dbReference>
<name>A0A936Z8L3_9HYPH</name>
<gene>
    <name evidence="5" type="ORF">JKG68_20320</name>
</gene>
<dbReference type="GO" id="GO:0016746">
    <property type="term" value="F:acyltransferase activity"/>
    <property type="evidence" value="ECO:0007669"/>
    <property type="project" value="UniProtKB-KW"/>
</dbReference>
<evidence type="ECO:0000256" key="1">
    <source>
        <dbReference type="ARBA" id="ARBA00007274"/>
    </source>
</evidence>
<dbReference type="Gene3D" id="2.160.10.10">
    <property type="entry name" value="Hexapeptide repeat proteins"/>
    <property type="match status" value="1"/>
</dbReference>
<sequence length="284" mass="31446">MATINLQCLRTSVIESHLHQGLSQSQGTGRTLMPLITMDFGSSGWTGERSTGLRLPLARGQLTLIDRSYFEPPTSVQAHLSQHTTVQIGAFCSISGGRLGNVSIGRYCSIAPDVMIGANEHPTDWLTTSRIAYQPELHSWAEFLAPERVPEIAANRRDPGDIGKMTVLGNDVWIGQDVFIKAGVRIGDGAVIAARSVVTRDVPPYSIVGGVPAKVLKMRFDPHTISRLTALQWWRFSIFDIYDINFQTIGSALDEIQRRIDSHQIQEYRPKKITLEVIAGLLKR</sequence>
<protein>
    <submittedName>
        <fullName evidence="5">CatB-related O-acetyltransferase</fullName>
    </submittedName>
</protein>
<dbReference type="AlphaFoldDB" id="A0A936Z8L3"/>
<keyword evidence="3" id="KW-0677">Repeat</keyword>
<keyword evidence="4" id="KW-0012">Acyltransferase</keyword>
<dbReference type="RefSeq" id="WP_202063168.1">
    <property type="nucleotide sequence ID" value="NZ_JBHSMN010000170.1"/>
</dbReference>
<accession>A0A936Z8L3</accession>
<dbReference type="PROSITE" id="PS00101">
    <property type="entry name" value="HEXAPEP_TRANSFERASES"/>
    <property type="match status" value="1"/>
</dbReference>
<dbReference type="PANTHER" id="PTHR43300">
    <property type="entry name" value="ACETYLTRANSFERASE"/>
    <property type="match status" value="1"/>
</dbReference>
<keyword evidence="6" id="KW-1185">Reference proteome</keyword>
<evidence type="ECO:0000256" key="3">
    <source>
        <dbReference type="ARBA" id="ARBA00022737"/>
    </source>
</evidence>
<proteinExistence type="inferred from homology"/>